<gene>
    <name evidence="1" type="ORF">SAMN05661109_02661</name>
</gene>
<evidence type="ECO:0000313" key="1">
    <source>
        <dbReference type="EMBL" id="SES31605.1"/>
    </source>
</evidence>
<keyword evidence="2" id="KW-1185">Reference proteome</keyword>
<reference evidence="2" key="1">
    <citation type="submission" date="2016-10" db="EMBL/GenBank/DDBJ databases">
        <authorList>
            <person name="Varghese N."/>
            <person name="Submissions S."/>
        </authorList>
    </citation>
    <scope>NUCLEOTIDE SEQUENCE [LARGE SCALE GENOMIC DNA]</scope>
    <source>
        <strain evidence="2">DSM 20524</strain>
    </source>
</reference>
<evidence type="ECO:0008006" key="3">
    <source>
        <dbReference type="Google" id="ProtNLM"/>
    </source>
</evidence>
<protein>
    <recommendedName>
        <fullName evidence="3">DUF2117 domain-containing protein</fullName>
    </recommendedName>
</protein>
<accession>A0A1H9WCP1</accession>
<sequence length="355" mass="37598">MIGILFHGPTIFDNGWAAKLLQVFPEHRALLAGTMARTALLDAGLSSVESPGCKASVGISELAKTCSTVIFCAHSSTEASGTALGSMVSTQIDADIALLQVETNGMRWTSHKGTAPFHVVSMLEELGFQQASPAIAHHHIWQENGTTYRRINAVAPGDNILINGIFIGVAQSDHVVISLHNGEIRHVSNTAIKEHGLEKLVRFGPIDLGAAKVVATPTLRATPAPRVVRANTGKGVAFIDHAAKNVFELAAGCAGAVTVGDDTTAICGDILHRFSVPVLGIIDGDGDKLYSAKTFAPGSTELVVHADDAAGLHIKDRIFQGADYLAWDFPEVKEAIIKLLGSQIRSRTDHDNPLS</sequence>
<proteinExistence type="predicted"/>
<name>A0A1H9WCP1_9CORY</name>
<dbReference type="Proteomes" id="UP000198929">
    <property type="component" value="Unassembled WGS sequence"/>
</dbReference>
<organism evidence="1 2">
    <name type="scientific">Corynebacterium cystitidis DSM 20524</name>
    <dbReference type="NCBI Taxonomy" id="1121357"/>
    <lineage>
        <taxon>Bacteria</taxon>
        <taxon>Bacillati</taxon>
        <taxon>Actinomycetota</taxon>
        <taxon>Actinomycetes</taxon>
        <taxon>Mycobacteriales</taxon>
        <taxon>Corynebacteriaceae</taxon>
        <taxon>Corynebacterium</taxon>
    </lineage>
</organism>
<dbReference type="RefSeq" id="WP_092260915.1">
    <property type="nucleotide sequence ID" value="NZ_CP047199.1"/>
</dbReference>
<evidence type="ECO:0000313" key="2">
    <source>
        <dbReference type="Proteomes" id="UP000198929"/>
    </source>
</evidence>
<dbReference type="Pfam" id="PF09890">
    <property type="entry name" value="DUF2117"/>
    <property type="match status" value="1"/>
</dbReference>
<dbReference type="STRING" id="1121357.SAMN05661109_02661"/>
<dbReference type="EMBL" id="FOGQ01000020">
    <property type="protein sequence ID" value="SES31605.1"/>
    <property type="molecule type" value="Genomic_DNA"/>
</dbReference>
<dbReference type="AlphaFoldDB" id="A0A1H9WCP1"/>
<dbReference type="InterPro" id="IPR012032">
    <property type="entry name" value="UCP006598"/>
</dbReference>